<keyword evidence="5" id="KW-0812">Transmembrane</keyword>
<comment type="catalytic activity">
    <reaction evidence="1">
        <text>ATP + protein L-histidine = ADP + protein N-phospho-L-histidine.</text>
        <dbReference type="EC" id="2.7.13.3"/>
    </reaction>
</comment>
<dbReference type="InterPro" id="IPR004358">
    <property type="entry name" value="Sig_transdc_His_kin-like_C"/>
</dbReference>
<evidence type="ECO:0000256" key="5">
    <source>
        <dbReference type="SAM" id="Phobius"/>
    </source>
</evidence>
<dbReference type="SMART" id="SM00086">
    <property type="entry name" value="PAC"/>
    <property type="match status" value="2"/>
</dbReference>
<reference evidence="9" key="1">
    <citation type="journal article" date="2024" name="Syst. Appl. Microbiol.">
        <title>First single-strain enrichments of Electrothrix cable bacteria, description of E. aestuarii sp. nov. and E. rattekaaiensis sp. nov., and proposal of a cable bacteria taxonomy following the rules of the SeqCode.</title>
        <authorList>
            <person name="Plum-Jensen L.E."/>
            <person name="Schramm A."/>
            <person name="Marshall I.P.G."/>
        </authorList>
    </citation>
    <scope>NUCLEOTIDE SEQUENCE</scope>
    <source>
        <strain evidence="9">Rat1</strain>
    </source>
</reference>
<dbReference type="GO" id="GO:0000155">
    <property type="term" value="F:phosphorelay sensor kinase activity"/>
    <property type="evidence" value="ECO:0007669"/>
    <property type="project" value="InterPro"/>
</dbReference>
<keyword evidence="5" id="KW-1133">Transmembrane helix</keyword>
<dbReference type="InterPro" id="IPR036097">
    <property type="entry name" value="HisK_dim/P_sf"/>
</dbReference>
<evidence type="ECO:0000313" key="9">
    <source>
        <dbReference type="EMBL" id="XCN73962.1"/>
    </source>
</evidence>
<sequence>MLWTGLIALSLAWSIHVERRQLTELVENEARSHFNKDQAFRFWASSHGGVYVPVTEDTPPNPNLSHIPERDITTPSGKKLTLMNPAYMLHQMMNQFEDLYGVKGRITSLQYLNPENAPDAWETKALQAFEQGVKEVLEYTEIEGQPYLRLMCPMIAQADCLKCHAKQGYKEGDIRGGVGISLPLASFQQSSNEVIRQMCWVYALLWLVLLPVFYFFLRKMQSRLQERMEHEAELERWADVFEHAQCGLALSKSGGFSLDVLNPAFAGIHSFQPDELVGKPYLSLVEEDLQDAITEQLQVLEGDESHIFETRHTRKTGESFPVEVNITFVAGSDGKKERRIINVRDISERKEAVRLIAQARDEWQRTFDAINEIIFFLDPTLRVLRANRAAEQFFNAEPGGLVGMHCFEIFREASFPCDGCPALRSIQEKKTLSCQIKHQDNEHANFFLVSSAPLFDEAGAVTAVVCFAKNISEQKLLESKIRQAQKMEAIGTLAGGIAHDFNNILSPIMGYAEILSESLSEGSVESFQAQQIYNAALRARDLVQQILGFSRQADQTLQPVEPHLIVKEALKLLRSSIPASIEIKQCIDNSCGKIMADPTQIHQVVVNLCTNAYQAMMETGGTLGVAMRPLVLTAEDIVYGLRPGPYIMLEVSDTGCGIAPEFIEKIYEPYFTTKKEQGGTGLGLATVHAIVCEHKGAISVYSESEQGTTFRIYFPRFHEKNEQEDSLSLGASRGERGTEHILVVDDEQAVVDITRYMLMQLGYTVTTETDSLAAWELFSQQPEDVDLIITDMAMPKMTGIELAKKILQQRPDLPIILCTGFSEMMNEEKAKTLGVKEYLMKPVLRNKLSASVWKALGKSKGKSKGKEGETGEGEE</sequence>
<dbReference type="KEGG" id="eaj:Q3M24_04180"/>
<organism evidence="9">
    <name type="scientific">Candidatus Electrothrix aestuarii</name>
    <dbReference type="NCBI Taxonomy" id="3062594"/>
    <lineage>
        <taxon>Bacteria</taxon>
        <taxon>Pseudomonadati</taxon>
        <taxon>Thermodesulfobacteriota</taxon>
        <taxon>Desulfobulbia</taxon>
        <taxon>Desulfobulbales</taxon>
        <taxon>Desulfobulbaceae</taxon>
        <taxon>Candidatus Electrothrix</taxon>
    </lineage>
</organism>
<dbReference type="CDD" id="cd00082">
    <property type="entry name" value="HisKA"/>
    <property type="match status" value="1"/>
</dbReference>
<dbReference type="SUPFAM" id="SSF55785">
    <property type="entry name" value="PYP-like sensor domain (PAS domain)"/>
    <property type="match status" value="2"/>
</dbReference>
<dbReference type="SMART" id="SM00091">
    <property type="entry name" value="PAS"/>
    <property type="match status" value="2"/>
</dbReference>
<dbReference type="PROSITE" id="PS50110">
    <property type="entry name" value="RESPONSE_REGULATORY"/>
    <property type="match status" value="1"/>
</dbReference>
<feature type="modified residue" description="4-aspartylphosphate" evidence="4">
    <location>
        <position position="791"/>
    </location>
</feature>
<dbReference type="SMART" id="SM00387">
    <property type="entry name" value="HATPase_c"/>
    <property type="match status" value="1"/>
</dbReference>
<dbReference type="EC" id="2.7.13.3" evidence="2"/>
<dbReference type="Gene3D" id="3.30.450.20">
    <property type="entry name" value="PAS domain"/>
    <property type="match status" value="2"/>
</dbReference>
<feature type="domain" description="PAC" evidence="8">
    <location>
        <begin position="306"/>
        <end position="358"/>
    </location>
</feature>
<accession>A0AAU8LXP6</accession>
<keyword evidence="3 4" id="KW-0597">Phosphoprotein</keyword>
<dbReference type="Pfam" id="PF00512">
    <property type="entry name" value="HisKA"/>
    <property type="match status" value="1"/>
</dbReference>
<dbReference type="PANTHER" id="PTHR43065">
    <property type="entry name" value="SENSOR HISTIDINE KINASE"/>
    <property type="match status" value="1"/>
</dbReference>
<evidence type="ECO:0000259" key="6">
    <source>
        <dbReference type="PROSITE" id="PS50109"/>
    </source>
</evidence>
<evidence type="ECO:0000256" key="2">
    <source>
        <dbReference type="ARBA" id="ARBA00012438"/>
    </source>
</evidence>
<dbReference type="Gene3D" id="3.30.450.290">
    <property type="match status" value="1"/>
</dbReference>
<dbReference type="SUPFAM" id="SSF55874">
    <property type="entry name" value="ATPase domain of HSP90 chaperone/DNA topoisomerase II/histidine kinase"/>
    <property type="match status" value="1"/>
</dbReference>
<feature type="domain" description="PAC" evidence="8">
    <location>
        <begin position="430"/>
        <end position="483"/>
    </location>
</feature>
<dbReference type="Pfam" id="PF11845">
    <property type="entry name" value="Tll0287-like"/>
    <property type="match status" value="1"/>
</dbReference>
<reference evidence="9" key="2">
    <citation type="submission" date="2024-06" db="EMBL/GenBank/DDBJ databases">
        <authorList>
            <person name="Plum-Jensen L.E."/>
            <person name="Schramm A."/>
            <person name="Marshall I.P.G."/>
        </authorList>
    </citation>
    <scope>NUCLEOTIDE SEQUENCE</scope>
    <source>
        <strain evidence="9">Rat1</strain>
    </source>
</reference>
<dbReference type="InterPro" id="IPR003594">
    <property type="entry name" value="HATPase_dom"/>
</dbReference>
<dbReference type="Pfam" id="PF00072">
    <property type="entry name" value="Response_reg"/>
    <property type="match status" value="1"/>
</dbReference>
<dbReference type="InterPro" id="IPR001789">
    <property type="entry name" value="Sig_transdc_resp-reg_receiver"/>
</dbReference>
<evidence type="ECO:0000256" key="1">
    <source>
        <dbReference type="ARBA" id="ARBA00000085"/>
    </source>
</evidence>
<dbReference type="PRINTS" id="PR00344">
    <property type="entry name" value="BCTRLSENSOR"/>
</dbReference>
<evidence type="ECO:0000259" key="7">
    <source>
        <dbReference type="PROSITE" id="PS50110"/>
    </source>
</evidence>
<dbReference type="InterPro" id="IPR000700">
    <property type="entry name" value="PAS-assoc_C"/>
</dbReference>
<evidence type="ECO:0000256" key="3">
    <source>
        <dbReference type="ARBA" id="ARBA00022553"/>
    </source>
</evidence>
<gene>
    <name evidence="9" type="ORF">Q3M24_04180</name>
</gene>
<keyword evidence="5" id="KW-0472">Membrane</keyword>
<feature type="domain" description="Histidine kinase" evidence="6">
    <location>
        <begin position="496"/>
        <end position="718"/>
    </location>
</feature>
<name>A0AAU8LXP6_9BACT</name>
<evidence type="ECO:0000259" key="8">
    <source>
        <dbReference type="PROSITE" id="PS50113"/>
    </source>
</evidence>
<dbReference type="InterPro" id="IPR003661">
    <property type="entry name" value="HisK_dim/P_dom"/>
</dbReference>
<dbReference type="NCBIfam" id="TIGR00229">
    <property type="entry name" value="sensory_box"/>
    <property type="match status" value="1"/>
</dbReference>
<dbReference type="Gene3D" id="3.30.565.10">
    <property type="entry name" value="Histidine kinase-like ATPase, C-terminal domain"/>
    <property type="match status" value="1"/>
</dbReference>
<dbReference type="Gene3D" id="3.40.50.2300">
    <property type="match status" value="1"/>
</dbReference>
<dbReference type="PROSITE" id="PS50109">
    <property type="entry name" value="HIS_KIN"/>
    <property type="match status" value="1"/>
</dbReference>
<dbReference type="Pfam" id="PF08448">
    <property type="entry name" value="PAS_4"/>
    <property type="match status" value="1"/>
</dbReference>
<feature type="transmembrane region" description="Helical" evidence="5">
    <location>
        <begin position="200"/>
        <end position="217"/>
    </location>
</feature>
<dbReference type="InterPro" id="IPR035965">
    <property type="entry name" value="PAS-like_dom_sf"/>
</dbReference>
<dbReference type="PROSITE" id="PS50113">
    <property type="entry name" value="PAC"/>
    <property type="match status" value="2"/>
</dbReference>
<protein>
    <recommendedName>
        <fullName evidence="2">histidine kinase</fullName>
        <ecNumber evidence="2">2.7.13.3</ecNumber>
    </recommendedName>
</protein>
<dbReference type="InterPro" id="IPR036890">
    <property type="entry name" value="HATPase_C_sf"/>
</dbReference>
<dbReference type="CDD" id="cd00130">
    <property type="entry name" value="PAS"/>
    <property type="match status" value="2"/>
</dbReference>
<dbReference type="CDD" id="cd00156">
    <property type="entry name" value="REC"/>
    <property type="match status" value="1"/>
</dbReference>
<dbReference type="InterPro" id="IPR013656">
    <property type="entry name" value="PAS_4"/>
</dbReference>
<dbReference type="Pfam" id="PF02518">
    <property type="entry name" value="HATPase_c"/>
    <property type="match status" value="1"/>
</dbReference>
<dbReference type="SMART" id="SM00388">
    <property type="entry name" value="HisKA"/>
    <property type="match status" value="1"/>
</dbReference>
<dbReference type="InterPro" id="IPR001610">
    <property type="entry name" value="PAC"/>
</dbReference>
<feature type="domain" description="Response regulatory" evidence="7">
    <location>
        <begin position="740"/>
        <end position="856"/>
    </location>
</feature>
<dbReference type="InterPro" id="IPR000014">
    <property type="entry name" value="PAS"/>
</dbReference>
<proteinExistence type="predicted"/>
<dbReference type="SMART" id="SM00448">
    <property type="entry name" value="REC"/>
    <property type="match status" value="1"/>
</dbReference>
<dbReference type="Gene3D" id="1.10.287.130">
    <property type="match status" value="1"/>
</dbReference>
<dbReference type="EMBL" id="CP159373">
    <property type="protein sequence ID" value="XCN73962.1"/>
    <property type="molecule type" value="Genomic_DNA"/>
</dbReference>
<dbReference type="SUPFAM" id="SSF47384">
    <property type="entry name" value="Homodimeric domain of signal transducing histidine kinase"/>
    <property type="match status" value="1"/>
</dbReference>
<dbReference type="SUPFAM" id="SSF52172">
    <property type="entry name" value="CheY-like"/>
    <property type="match status" value="1"/>
</dbReference>
<dbReference type="Pfam" id="PF13426">
    <property type="entry name" value="PAS_9"/>
    <property type="match status" value="1"/>
</dbReference>
<dbReference type="InterPro" id="IPR021796">
    <property type="entry name" value="Tll0287-like_dom"/>
</dbReference>
<dbReference type="AlphaFoldDB" id="A0AAU8LXP6"/>
<dbReference type="PANTHER" id="PTHR43065:SF42">
    <property type="entry name" value="TWO-COMPONENT SENSOR PPRA"/>
    <property type="match status" value="1"/>
</dbReference>
<dbReference type="InterPro" id="IPR011006">
    <property type="entry name" value="CheY-like_superfamily"/>
</dbReference>
<evidence type="ECO:0000256" key="4">
    <source>
        <dbReference type="PROSITE-ProRule" id="PRU00169"/>
    </source>
</evidence>
<dbReference type="InterPro" id="IPR005467">
    <property type="entry name" value="His_kinase_dom"/>
</dbReference>